<dbReference type="EMBL" id="GGMR01007556">
    <property type="protein sequence ID" value="MBY20175.1"/>
    <property type="molecule type" value="Transcribed_RNA"/>
</dbReference>
<evidence type="ECO:0000256" key="1">
    <source>
        <dbReference type="SAM" id="Phobius"/>
    </source>
</evidence>
<keyword evidence="1" id="KW-1133">Transmembrane helix</keyword>
<evidence type="ECO:0000313" key="2">
    <source>
        <dbReference type="EMBL" id="MBY20175.1"/>
    </source>
</evidence>
<keyword evidence="1" id="KW-0472">Membrane</keyword>
<reference evidence="2" key="1">
    <citation type="submission" date="2018-04" db="EMBL/GenBank/DDBJ databases">
        <title>Transcriptome of Schizaphis graminum biotype I.</title>
        <authorList>
            <person name="Scully E.D."/>
            <person name="Geib S.M."/>
            <person name="Palmer N.A."/>
            <person name="Koch K."/>
            <person name="Bradshaw J."/>
            <person name="Heng-Moss T."/>
            <person name="Sarath G."/>
        </authorList>
    </citation>
    <scope>NUCLEOTIDE SEQUENCE</scope>
</reference>
<sequence>MKLLRVSKKKPLFTLYMHIYYANIFFFYFAIVLICMCLYFILDALNSTIFVVSVLFAWFLFLFTSVFYRPKSYEELEKLLLLSESVCGYHVYHIHSAQNSLLHRQPDFAERNTSRYGHARVHAALRLWRENDLRYLHAYTVLNVTLT</sequence>
<keyword evidence="1" id="KW-0812">Transmembrane</keyword>
<organism evidence="2">
    <name type="scientific">Schizaphis graminum</name>
    <name type="common">Green bug aphid</name>
    <dbReference type="NCBI Taxonomy" id="13262"/>
    <lineage>
        <taxon>Eukaryota</taxon>
        <taxon>Metazoa</taxon>
        <taxon>Ecdysozoa</taxon>
        <taxon>Arthropoda</taxon>
        <taxon>Hexapoda</taxon>
        <taxon>Insecta</taxon>
        <taxon>Pterygota</taxon>
        <taxon>Neoptera</taxon>
        <taxon>Paraneoptera</taxon>
        <taxon>Hemiptera</taxon>
        <taxon>Sternorrhyncha</taxon>
        <taxon>Aphidomorpha</taxon>
        <taxon>Aphidoidea</taxon>
        <taxon>Aphididae</taxon>
        <taxon>Aphidini</taxon>
        <taxon>Schizaphis</taxon>
    </lineage>
</organism>
<dbReference type="AlphaFoldDB" id="A0A2S2NSP5"/>
<protein>
    <submittedName>
        <fullName evidence="2">Uncharacterized protein</fullName>
    </submittedName>
</protein>
<feature type="transmembrane region" description="Helical" evidence="1">
    <location>
        <begin position="20"/>
        <end position="42"/>
    </location>
</feature>
<name>A0A2S2NSP5_SCHGA</name>
<accession>A0A2S2NSP5</accession>
<gene>
    <name evidence="2" type="ORF">g.86296</name>
</gene>
<feature type="transmembrane region" description="Helical" evidence="1">
    <location>
        <begin position="48"/>
        <end position="68"/>
    </location>
</feature>
<proteinExistence type="predicted"/>